<protein>
    <recommendedName>
        <fullName evidence="6">Centromere/kinetochore protein zw10-like protein</fullName>
    </recommendedName>
</protein>
<dbReference type="InterPro" id="IPR046362">
    <property type="entry name" value="Zw10/DSL1_C_sf"/>
</dbReference>
<dbReference type="Pfam" id="PF20666">
    <property type="entry name" value="ZW10_C"/>
    <property type="match status" value="1"/>
</dbReference>
<dbReference type="Proteomes" id="UP001558652">
    <property type="component" value="Unassembled WGS sequence"/>
</dbReference>
<evidence type="ECO:0000259" key="2">
    <source>
        <dbReference type="Pfam" id="PF20666"/>
    </source>
</evidence>
<evidence type="ECO:0000313" key="4">
    <source>
        <dbReference type="EMBL" id="KAL1123035.1"/>
    </source>
</evidence>
<comment type="caution">
    <text evidence="4">The sequence shown here is derived from an EMBL/GenBank/DDBJ whole genome shotgun (WGS) entry which is preliminary data.</text>
</comment>
<dbReference type="PANTHER" id="PTHR12205">
    <property type="entry name" value="CENTROMERE/KINETOCHORE PROTEIN ZW10"/>
    <property type="match status" value="1"/>
</dbReference>
<sequence>MLDYHGRCFDSLRGLEAANEIKQLKELRESLEEYVYCTVIINRLIEIDGGIQSALHEQAAANYCRAAELLLSSEEWLTSVDTVSGENSLEWLDIYEALLVNISVWKEKFILEANAHWQSSVEWNTIEVSDKSKIVSLQISNETFLKENLVRTLNLYGLAYIKIKAFAETLMDDMLVPVLTSECSVSRGPSSPLVKEDSTVLSVNINFLKKNPPFLEVYNNLVNVFNYISLMLNVDVSKGKTFFTLMGEYIGKQFLKLFVSESLHRTIPLSRDDLKDYENVIQKTKDLEKMLLDQGFLAVKEEVNFQIQKTAEEPTVTMTDVWANASQFPYCQISKSVDDLLRIANEAVVESIQNDDKFSSKLFECARDIFIRYMKTTPSFHEDLLENIPQQSGLATVCDNEIFPKSIEQGINQCLRLLVLLQMVWQNVLPANKYCDSMGLLCNSFVEEIIQTVVAMKDIREDVATQMVEVFKRIQNKAPSVFIDPNEVHRHVKRWSRFGELIRVLSAHLFEIEERWADGKGPLALEFKPDQVRRLVKALFQSSEKRTGVLSRIN</sequence>
<dbReference type="EMBL" id="JBFDAA010000012">
    <property type="protein sequence ID" value="KAL1123035.1"/>
    <property type="molecule type" value="Genomic_DNA"/>
</dbReference>
<feature type="domain" description="Centromere/kinetochore protein zw10 C-terminal" evidence="2">
    <location>
        <begin position="328"/>
        <end position="394"/>
    </location>
</feature>
<dbReference type="AlphaFoldDB" id="A0ABD0Y6K8"/>
<dbReference type="Pfam" id="PF22766">
    <property type="entry name" value="ZW10_C2"/>
    <property type="match status" value="1"/>
</dbReference>
<keyword evidence="5" id="KW-1185">Reference proteome</keyword>
<evidence type="ECO:0000259" key="3">
    <source>
        <dbReference type="Pfam" id="PF22766"/>
    </source>
</evidence>
<organism evidence="4 5">
    <name type="scientific">Ranatra chinensis</name>
    <dbReference type="NCBI Taxonomy" id="642074"/>
    <lineage>
        <taxon>Eukaryota</taxon>
        <taxon>Metazoa</taxon>
        <taxon>Ecdysozoa</taxon>
        <taxon>Arthropoda</taxon>
        <taxon>Hexapoda</taxon>
        <taxon>Insecta</taxon>
        <taxon>Pterygota</taxon>
        <taxon>Neoptera</taxon>
        <taxon>Paraneoptera</taxon>
        <taxon>Hemiptera</taxon>
        <taxon>Heteroptera</taxon>
        <taxon>Panheteroptera</taxon>
        <taxon>Nepomorpha</taxon>
        <taxon>Nepidae</taxon>
        <taxon>Ranatrinae</taxon>
        <taxon>Ranatra</taxon>
    </lineage>
</organism>
<evidence type="ECO:0008006" key="6">
    <source>
        <dbReference type="Google" id="ProtNLM"/>
    </source>
</evidence>
<proteinExistence type="predicted"/>
<feature type="domain" description="Centromere/kinetochore protein zw10 middle" evidence="1">
    <location>
        <begin position="126"/>
        <end position="300"/>
    </location>
</feature>
<dbReference type="InterPro" id="IPR048343">
    <property type="entry name" value="ZW10_C"/>
</dbReference>
<evidence type="ECO:0000259" key="1">
    <source>
        <dbReference type="Pfam" id="PF20665"/>
    </source>
</evidence>
<dbReference type="Gene3D" id="1.10.357.150">
    <property type="match status" value="1"/>
</dbReference>
<evidence type="ECO:0000313" key="5">
    <source>
        <dbReference type="Proteomes" id="UP001558652"/>
    </source>
</evidence>
<accession>A0ABD0Y6K8</accession>
<feature type="domain" description="ZW10 C-terminal helical" evidence="3">
    <location>
        <begin position="411"/>
        <end position="553"/>
    </location>
</feature>
<reference evidence="4 5" key="1">
    <citation type="submission" date="2024-07" db="EMBL/GenBank/DDBJ databases">
        <title>Chromosome-level genome assembly of the water stick insect Ranatra chinensis (Heteroptera: Nepidae).</title>
        <authorList>
            <person name="Liu X."/>
        </authorList>
    </citation>
    <scope>NUCLEOTIDE SEQUENCE [LARGE SCALE GENOMIC DNA]</scope>
    <source>
        <strain evidence="4">Cailab_2021Rc</strain>
        <tissue evidence="4">Muscle</tissue>
    </source>
</reference>
<gene>
    <name evidence="4" type="ORF">AAG570_002123</name>
</gene>
<name>A0ABD0Y6K8_9HEMI</name>
<dbReference type="PANTHER" id="PTHR12205:SF0">
    <property type="entry name" value="CENTROMERE_KINETOCHORE PROTEIN ZW10 HOMOLOG"/>
    <property type="match status" value="1"/>
</dbReference>
<dbReference type="InterPro" id="IPR048344">
    <property type="entry name" value="Zw10_middle"/>
</dbReference>
<dbReference type="Pfam" id="PF20665">
    <property type="entry name" value="Zw10_middle"/>
    <property type="match status" value="1"/>
</dbReference>
<dbReference type="InterPro" id="IPR055148">
    <property type="entry name" value="ZW10_C_2"/>
</dbReference>